<evidence type="ECO:0000313" key="3">
    <source>
        <dbReference type="Proteomes" id="UP001066276"/>
    </source>
</evidence>
<organism evidence="2 3">
    <name type="scientific">Pleurodeles waltl</name>
    <name type="common">Iberian ribbed newt</name>
    <dbReference type="NCBI Taxonomy" id="8319"/>
    <lineage>
        <taxon>Eukaryota</taxon>
        <taxon>Metazoa</taxon>
        <taxon>Chordata</taxon>
        <taxon>Craniata</taxon>
        <taxon>Vertebrata</taxon>
        <taxon>Euteleostomi</taxon>
        <taxon>Amphibia</taxon>
        <taxon>Batrachia</taxon>
        <taxon>Caudata</taxon>
        <taxon>Salamandroidea</taxon>
        <taxon>Salamandridae</taxon>
        <taxon>Pleurodelinae</taxon>
        <taxon>Pleurodeles</taxon>
    </lineage>
</organism>
<sequence length="113" mass="11726">MARQRPQVLRGGAQGHGGGNRPSRATAIRITGAAHLHCKEDGAMAKNSGQGQRSGTAPKKSGRHQEEVERPTGEGAFRGLKIPLGGSADWRRTPTSSPTTNNMEGAGLGDSVS</sequence>
<keyword evidence="3" id="KW-1185">Reference proteome</keyword>
<feature type="compositionally biased region" description="Basic and acidic residues" evidence="1">
    <location>
        <begin position="63"/>
        <end position="72"/>
    </location>
</feature>
<evidence type="ECO:0000256" key="1">
    <source>
        <dbReference type="SAM" id="MobiDB-lite"/>
    </source>
</evidence>
<dbReference type="AlphaFoldDB" id="A0AAV7SG39"/>
<protein>
    <submittedName>
        <fullName evidence="2">Uncharacterized protein</fullName>
    </submittedName>
</protein>
<dbReference type="EMBL" id="JANPWB010000008">
    <property type="protein sequence ID" value="KAJ1162618.1"/>
    <property type="molecule type" value="Genomic_DNA"/>
</dbReference>
<dbReference type="Proteomes" id="UP001066276">
    <property type="component" value="Chromosome 4_2"/>
</dbReference>
<comment type="caution">
    <text evidence="2">The sequence shown here is derived from an EMBL/GenBank/DDBJ whole genome shotgun (WGS) entry which is preliminary data.</text>
</comment>
<reference evidence="2" key="1">
    <citation type="journal article" date="2022" name="bioRxiv">
        <title>Sequencing and chromosome-scale assembly of the giantPleurodeles waltlgenome.</title>
        <authorList>
            <person name="Brown T."/>
            <person name="Elewa A."/>
            <person name="Iarovenko S."/>
            <person name="Subramanian E."/>
            <person name="Araus A.J."/>
            <person name="Petzold A."/>
            <person name="Susuki M."/>
            <person name="Suzuki K.-i.T."/>
            <person name="Hayashi T."/>
            <person name="Toyoda A."/>
            <person name="Oliveira C."/>
            <person name="Osipova E."/>
            <person name="Leigh N.D."/>
            <person name="Simon A."/>
            <person name="Yun M.H."/>
        </authorList>
    </citation>
    <scope>NUCLEOTIDE SEQUENCE</scope>
    <source>
        <strain evidence="2">20211129_DDA</strain>
        <tissue evidence="2">Liver</tissue>
    </source>
</reference>
<feature type="region of interest" description="Disordered" evidence="1">
    <location>
        <begin position="1"/>
        <end position="113"/>
    </location>
</feature>
<accession>A0AAV7SG39</accession>
<feature type="compositionally biased region" description="Polar residues" evidence="1">
    <location>
        <begin position="93"/>
        <end position="103"/>
    </location>
</feature>
<gene>
    <name evidence="2" type="ORF">NDU88_003086</name>
</gene>
<name>A0AAV7SG39_PLEWA</name>
<evidence type="ECO:0000313" key="2">
    <source>
        <dbReference type="EMBL" id="KAJ1162618.1"/>
    </source>
</evidence>
<proteinExistence type="predicted"/>